<evidence type="ECO:0000256" key="7">
    <source>
        <dbReference type="ARBA" id="ARBA00023136"/>
    </source>
</evidence>
<sequence>MKPIDQNGKCVMRGSCGKKGFFGKPLPCPYDGPPVELKRSARKLLQDVCGPELTEGPTCCSEDQIETLQQNFEQVEPLLSTCPACRNNFRTFFCTFTCSPQQSTFLNITSTQEMSGGKIAVASLDFFVEEQYGKGFFDSCKNVQYGNTNGYIMDIIGGGATEYSAFLESLGEEKPLGSPFQIDFPLSSPPDIQQLNKTARNCADNDLSSRCTCIDCPSVCPIIAPVLPPNEIPTCQVGSITCLSFFLILTYSLAVLGFLIGYYIPTIQRRRERTNERVALSVDAASPRIHTRGLVGAGSLAQTLEDDSLGAHSESRHLGRGASLLDPTETVQPRHYRLNGILRRVFYRLGLFTATSPWLTFAIVFLVVGLLNLGWKQFEVETDPVRLWVSPSSESKLQKEFFDSNFGPFYRTEQIFVTSAPAAVEESSNDTVSSQGIVIGNKEPVLTWEHLKYWVNIEAEIQELESRSGYTLHDVCFKPEGPRGACVVQSVAAWFGNDLDNYDEDNWSRQLKRCAASPADCLPEFKQPLAPQYVLGGVPVTEDGRKEYLQSEAMVITYVVSDSLDTKIQAKAMEWEERLREYLINLSDRAGTEAGLEIAFSTGVSLEEEINKSTNTDVRIVVLSYLAMFFYVSLTLGNGSASREEDGIVSSLMEWGRNFPKLFSRSSIISSSLSVDSRTTPRWFPRLPRSLFVGSKFTLGLFGIFLVILSVSTSVGLFSLLGVKVTLIIAEVIPFLVLAVGVDNVFILVHELDRQNFLHGPNASAQTQVPGYAAPMSPTYSHRSPFDSTHNEIDVGSMPLYLIPEERVARTLAKMGPSILLSTITETLAFALGALVPMPAVRNFALYAAGSVLLNAILQVTVFMSALLLDLKRYEDSRVDCFPCIRLPSRIALLDMPNTGSGLGSIARFIRRYYAPFLLKPFTKAAVLITFSGVFVASIISMQHIQLGLDQRLALPSESYLVNYFDNLDAYLDIGPPVYFVSKDVDVTQRDGQRALCGRFTTCNDFSLANRLEAERKRPESSFVAEPTASWIDDFFGWLNPSITSCCRVRIDDPSVFCRPRDDDDDCQPCYLGKEPGWNITLDGLPENEEFMRYFKQWRNSPTDEDCPLGGKASFASAISLNELGNKVDASHFRTFHSPLKTQEDFINAFAAAHRIADEISADTGTTVFPYSLFYVFFDQYAHIVAITQEILGLGLAAVLIVTALLLGSWRTGVIVTGVVSLTVVTVMGVMSIWGISLNAISLVNLVISLGIAVEFCAHVARAFMSAGTGFPVDHPSGQKERDERMWTALVDVGPSVLSGITFTKLIGMSVLALTRSKLLEIYYFRMWLTLIISGALHGLVLLPVVLSIAGGAGFPQQEADEEWMSNAIRNDYEYTPFLADDDSIVSD</sequence>
<feature type="transmembrane region" description="Helical" evidence="9">
    <location>
        <begin position="1243"/>
        <end position="1265"/>
    </location>
</feature>
<evidence type="ECO:0000256" key="8">
    <source>
        <dbReference type="ARBA" id="ARBA00023157"/>
    </source>
</evidence>
<feature type="transmembrane region" description="Helical" evidence="9">
    <location>
        <begin position="844"/>
        <end position="869"/>
    </location>
</feature>
<dbReference type="OrthoDB" id="6510177at2759"/>
<dbReference type="EMBL" id="JAFIQS010000005">
    <property type="protein sequence ID" value="KAG5169195.1"/>
    <property type="molecule type" value="Genomic_DNA"/>
</dbReference>
<feature type="domain" description="SSD" evidence="10">
    <location>
        <begin position="617"/>
        <end position="869"/>
    </location>
</feature>
<evidence type="ECO:0000256" key="4">
    <source>
        <dbReference type="ARBA" id="ARBA00022729"/>
    </source>
</evidence>
<dbReference type="InterPro" id="IPR000731">
    <property type="entry name" value="SSD"/>
</dbReference>
<feature type="transmembrane region" description="Helical" evidence="9">
    <location>
        <begin position="727"/>
        <end position="749"/>
    </location>
</feature>
<evidence type="ECO:0000256" key="3">
    <source>
        <dbReference type="ARBA" id="ARBA00022692"/>
    </source>
</evidence>
<keyword evidence="3 9" id="KW-0812">Transmembrane</keyword>
<comment type="caution">
    <text evidence="11">The sequence shown here is derived from an EMBL/GenBank/DDBJ whole genome shotgun (WGS) entry which is preliminary data.</text>
</comment>
<feature type="transmembrane region" description="Helical" evidence="9">
    <location>
        <begin position="921"/>
        <end position="942"/>
    </location>
</feature>
<dbReference type="GO" id="GO:0015918">
    <property type="term" value="P:sterol transport"/>
    <property type="evidence" value="ECO:0007669"/>
    <property type="project" value="TreeGrafter"/>
</dbReference>
<feature type="transmembrane region" description="Helical" evidence="9">
    <location>
        <begin position="699"/>
        <end position="721"/>
    </location>
</feature>
<dbReference type="GO" id="GO:0016020">
    <property type="term" value="C:membrane"/>
    <property type="evidence" value="ECO:0007669"/>
    <property type="project" value="UniProtKB-SubCell"/>
</dbReference>
<evidence type="ECO:0000256" key="1">
    <source>
        <dbReference type="ARBA" id="ARBA00004141"/>
    </source>
</evidence>
<dbReference type="FunFam" id="1.20.1640.10:FF:000029">
    <property type="entry name" value="Putative Patched sphingolipid transporter"/>
    <property type="match status" value="1"/>
</dbReference>
<feature type="transmembrane region" description="Helical" evidence="9">
    <location>
        <begin position="618"/>
        <end position="636"/>
    </location>
</feature>
<reference evidence="11" key="1">
    <citation type="submission" date="2021-02" db="EMBL/GenBank/DDBJ databases">
        <title>Psilocybe cubensis genome.</title>
        <authorList>
            <person name="Mckernan K.J."/>
            <person name="Crawford S."/>
            <person name="Trippe A."/>
            <person name="Kane L.T."/>
            <person name="Mclaughlin S."/>
        </authorList>
    </citation>
    <scope>NUCLEOTIDE SEQUENCE [LARGE SCALE GENOMIC DNA]</scope>
    <source>
        <strain evidence="11">MGC-MH-2018</strain>
    </source>
</reference>
<dbReference type="Gene3D" id="1.20.1640.10">
    <property type="entry name" value="Multidrug efflux transporter AcrB transmembrane domain"/>
    <property type="match status" value="2"/>
</dbReference>
<accession>A0A8H7XWG9</accession>
<feature type="transmembrane region" description="Helical" evidence="9">
    <location>
        <begin position="819"/>
        <end position="838"/>
    </location>
</feature>
<keyword evidence="5 9" id="KW-1133">Transmembrane helix</keyword>
<evidence type="ECO:0000256" key="9">
    <source>
        <dbReference type="SAM" id="Phobius"/>
    </source>
</evidence>
<feature type="transmembrane region" description="Helical" evidence="9">
    <location>
        <begin position="243"/>
        <end position="264"/>
    </location>
</feature>
<evidence type="ECO:0000256" key="2">
    <source>
        <dbReference type="ARBA" id="ARBA00022448"/>
    </source>
</evidence>
<gene>
    <name evidence="11" type="ORF">JR316_005751</name>
</gene>
<protein>
    <recommendedName>
        <fullName evidence="10">SSD domain-containing protein</fullName>
    </recommendedName>
</protein>
<keyword evidence="7 9" id="KW-0472">Membrane</keyword>
<comment type="subcellular location">
    <subcellularLocation>
        <location evidence="1">Membrane</location>
        <topology evidence="1">Multi-pass membrane protein</topology>
    </subcellularLocation>
</comment>
<dbReference type="Pfam" id="PF02460">
    <property type="entry name" value="Patched"/>
    <property type="match status" value="1"/>
</dbReference>
<dbReference type="InterPro" id="IPR053956">
    <property type="entry name" value="NPC1_MLD"/>
</dbReference>
<dbReference type="SUPFAM" id="SSF82866">
    <property type="entry name" value="Multidrug efflux transporter AcrB transmembrane domain"/>
    <property type="match status" value="2"/>
</dbReference>
<evidence type="ECO:0000313" key="11">
    <source>
        <dbReference type="EMBL" id="KAG5169195.1"/>
    </source>
</evidence>
<evidence type="ECO:0000259" key="10">
    <source>
        <dbReference type="PROSITE" id="PS50156"/>
    </source>
</evidence>
<dbReference type="Pfam" id="PF16414">
    <property type="entry name" value="NPC1_N"/>
    <property type="match status" value="1"/>
</dbReference>
<keyword evidence="4" id="KW-0732">Signal</keyword>
<name>A0A8H7XWG9_PSICU</name>
<feature type="transmembrane region" description="Helical" evidence="9">
    <location>
        <begin position="1286"/>
        <end position="1307"/>
    </location>
</feature>
<dbReference type="PANTHER" id="PTHR45727">
    <property type="entry name" value="NPC INTRACELLULAR CHOLESTEROL TRANSPORTER 1"/>
    <property type="match status" value="1"/>
</dbReference>
<dbReference type="PROSITE" id="PS50156">
    <property type="entry name" value="SSD"/>
    <property type="match status" value="1"/>
</dbReference>
<dbReference type="InterPro" id="IPR032190">
    <property type="entry name" value="NPC1_N"/>
</dbReference>
<evidence type="ECO:0000256" key="6">
    <source>
        <dbReference type="ARBA" id="ARBA00023055"/>
    </source>
</evidence>
<evidence type="ECO:0000256" key="5">
    <source>
        <dbReference type="ARBA" id="ARBA00022989"/>
    </source>
</evidence>
<keyword evidence="2" id="KW-0813">Transport</keyword>
<feature type="transmembrane region" description="Helical" evidence="9">
    <location>
        <begin position="345"/>
        <end position="375"/>
    </location>
</feature>
<keyword evidence="8" id="KW-1015">Disulfide bond</keyword>
<feature type="transmembrane region" description="Helical" evidence="9">
    <location>
        <begin position="1181"/>
        <end position="1207"/>
    </location>
</feature>
<dbReference type="GO" id="GO:0032934">
    <property type="term" value="F:sterol binding"/>
    <property type="evidence" value="ECO:0007669"/>
    <property type="project" value="TreeGrafter"/>
</dbReference>
<keyword evidence="6" id="KW-0445">Lipid transport</keyword>
<proteinExistence type="predicted"/>
<feature type="transmembrane region" description="Helical" evidence="9">
    <location>
        <begin position="1327"/>
        <end position="1350"/>
    </location>
</feature>
<dbReference type="PANTHER" id="PTHR45727:SF2">
    <property type="entry name" value="NPC INTRACELLULAR CHOLESTEROL TRANSPORTER 1"/>
    <property type="match status" value="1"/>
</dbReference>
<dbReference type="Pfam" id="PF22314">
    <property type="entry name" value="NPC1_MLD"/>
    <property type="match status" value="1"/>
</dbReference>
<dbReference type="InterPro" id="IPR003392">
    <property type="entry name" value="PTHD_SSD"/>
</dbReference>
<organism evidence="11">
    <name type="scientific">Psilocybe cubensis</name>
    <name type="common">Psychedelic mushroom</name>
    <name type="synonym">Stropharia cubensis</name>
    <dbReference type="NCBI Taxonomy" id="181762"/>
    <lineage>
        <taxon>Eukaryota</taxon>
        <taxon>Fungi</taxon>
        <taxon>Dikarya</taxon>
        <taxon>Basidiomycota</taxon>
        <taxon>Agaricomycotina</taxon>
        <taxon>Agaricomycetes</taxon>
        <taxon>Agaricomycetidae</taxon>
        <taxon>Agaricales</taxon>
        <taxon>Agaricineae</taxon>
        <taxon>Strophariaceae</taxon>
        <taxon>Psilocybe</taxon>
    </lineage>
</organism>
<feature type="transmembrane region" description="Helical" evidence="9">
    <location>
        <begin position="1214"/>
        <end position="1237"/>
    </location>
</feature>